<feature type="transmembrane region" description="Helical" evidence="2">
    <location>
        <begin position="26"/>
        <end position="54"/>
    </location>
</feature>
<feature type="region of interest" description="Disordered" evidence="1">
    <location>
        <begin position="1"/>
        <end position="21"/>
    </location>
</feature>
<keyword evidence="4" id="KW-1185">Reference proteome</keyword>
<evidence type="ECO:0000256" key="2">
    <source>
        <dbReference type="SAM" id="Phobius"/>
    </source>
</evidence>
<keyword evidence="2" id="KW-0812">Transmembrane</keyword>
<dbReference type="AlphaFoldDB" id="A0A8K0NLT7"/>
<dbReference type="EMBL" id="JABELV010000118">
    <property type="protein sequence ID" value="KAG7530432.1"/>
    <property type="molecule type" value="Genomic_DNA"/>
</dbReference>
<gene>
    <name evidence="3" type="ORF">FFLO_05031</name>
</gene>
<comment type="caution">
    <text evidence="3">The sequence shown here is derived from an EMBL/GenBank/DDBJ whole genome shotgun (WGS) entry which is preliminary data.</text>
</comment>
<evidence type="ECO:0000313" key="4">
    <source>
        <dbReference type="Proteomes" id="UP000812966"/>
    </source>
</evidence>
<feature type="transmembrane region" description="Helical" evidence="2">
    <location>
        <begin position="66"/>
        <end position="83"/>
    </location>
</feature>
<keyword evidence="2" id="KW-0472">Membrane</keyword>
<keyword evidence="2" id="KW-1133">Transmembrane helix</keyword>
<evidence type="ECO:0000256" key="1">
    <source>
        <dbReference type="SAM" id="MobiDB-lite"/>
    </source>
</evidence>
<name>A0A8K0NLT7_9TREE</name>
<proteinExistence type="predicted"/>
<dbReference type="Proteomes" id="UP000812966">
    <property type="component" value="Unassembled WGS sequence"/>
</dbReference>
<accession>A0A8K0NLT7</accession>
<organism evidence="3 4">
    <name type="scientific">Filobasidium floriforme</name>
    <dbReference type="NCBI Taxonomy" id="5210"/>
    <lineage>
        <taxon>Eukaryota</taxon>
        <taxon>Fungi</taxon>
        <taxon>Dikarya</taxon>
        <taxon>Basidiomycota</taxon>
        <taxon>Agaricomycotina</taxon>
        <taxon>Tremellomycetes</taxon>
        <taxon>Filobasidiales</taxon>
        <taxon>Filobasidiaceae</taxon>
        <taxon>Filobasidium</taxon>
    </lineage>
</organism>
<sequence>MCDHQSSSSSSLSPVNSTMSSSSLSFFASSLTCLALKLAFLASSLSFLSLNIYISLRQDDRSHSPMLAVVFLFSMVMAFAQLVKSRGQTRHVEDYRR</sequence>
<protein>
    <submittedName>
        <fullName evidence="3">Uncharacterized protein</fullName>
    </submittedName>
</protein>
<reference evidence="3" key="1">
    <citation type="submission" date="2020-04" db="EMBL/GenBank/DDBJ databases">
        <title>Analysis of mating type loci in Filobasidium floriforme.</title>
        <authorList>
            <person name="Nowrousian M."/>
        </authorList>
    </citation>
    <scope>NUCLEOTIDE SEQUENCE</scope>
    <source>
        <strain evidence="3">CBS 6242</strain>
    </source>
</reference>
<evidence type="ECO:0000313" key="3">
    <source>
        <dbReference type="EMBL" id="KAG7530432.1"/>
    </source>
</evidence>